<reference evidence="11" key="1">
    <citation type="submission" date="2019-09" db="EMBL/GenBank/DDBJ databases">
        <title>Draft genome information of white flower Hibiscus syriacus.</title>
        <authorList>
            <person name="Kim Y.-M."/>
        </authorList>
    </citation>
    <scope>NUCLEOTIDE SEQUENCE [LARGE SCALE GENOMIC DNA]</scope>
    <source>
        <strain evidence="11">YM2019G1</strain>
    </source>
</reference>
<keyword evidence="8" id="KW-0804">Transcription</keyword>
<proteinExistence type="predicted"/>
<feature type="region of interest" description="Disordered" evidence="10">
    <location>
        <begin position="108"/>
        <end position="132"/>
    </location>
</feature>
<accession>A0A6A2Y516</accession>
<gene>
    <name evidence="11" type="ORF">F3Y22_tig00112383pilonHSYRG00150</name>
</gene>
<evidence type="ECO:0000256" key="6">
    <source>
        <dbReference type="ARBA" id="ARBA00023125"/>
    </source>
</evidence>
<dbReference type="AlphaFoldDB" id="A0A6A2Y516"/>
<evidence type="ECO:0000256" key="5">
    <source>
        <dbReference type="ARBA" id="ARBA00023015"/>
    </source>
</evidence>
<comment type="subcellular location">
    <subcellularLocation>
        <location evidence="1">Nucleus</location>
    </subcellularLocation>
</comment>
<evidence type="ECO:0000256" key="3">
    <source>
        <dbReference type="ARBA" id="ARBA00022771"/>
    </source>
</evidence>
<comment type="caution">
    <text evidence="11">The sequence shown here is derived from an EMBL/GenBank/DDBJ whole genome shotgun (WGS) entry which is preliminary data.</text>
</comment>
<dbReference type="InterPro" id="IPR006455">
    <property type="entry name" value="Homeodomain_ZF_HD"/>
</dbReference>
<keyword evidence="3" id="KW-0863">Zinc-finger</keyword>
<dbReference type="GO" id="GO:0000976">
    <property type="term" value="F:transcription cis-regulatory region binding"/>
    <property type="evidence" value="ECO:0007669"/>
    <property type="project" value="TreeGrafter"/>
</dbReference>
<evidence type="ECO:0000256" key="2">
    <source>
        <dbReference type="ARBA" id="ARBA00022723"/>
    </source>
</evidence>
<dbReference type="PANTHER" id="PTHR31948:SF75">
    <property type="entry name" value="ZINC-FINGER HOMEODOMAIN PROTEIN 11-LIKE"/>
    <property type="match status" value="1"/>
</dbReference>
<keyword evidence="5" id="KW-0805">Transcription regulation</keyword>
<keyword evidence="6" id="KW-0238">DNA-binding</keyword>
<name>A0A6A2Y516_HIBSY</name>
<evidence type="ECO:0000256" key="9">
    <source>
        <dbReference type="ARBA" id="ARBA00023242"/>
    </source>
</evidence>
<dbReference type="SUPFAM" id="SSF46689">
    <property type="entry name" value="Homeodomain-like"/>
    <property type="match status" value="1"/>
</dbReference>
<dbReference type="GO" id="GO:0003700">
    <property type="term" value="F:DNA-binding transcription factor activity"/>
    <property type="evidence" value="ECO:0007669"/>
    <property type="project" value="TreeGrafter"/>
</dbReference>
<keyword evidence="4" id="KW-0862">Zinc</keyword>
<evidence type="ECO:0000313" key="12">
    <source>
        <dbReference type="Proteomes" id="UP000436088"/>
    </source>
</evidence>
<evidence type="ECO:0000256" key="4">
    <source>
        <dbReference type="ARBA" id="ARBA00022833"/>
    </source>
</evidence>
<dbReference type="FunFam" id="1.10.10.60:FF:000257">
    <property type="entry name" value="Zinc-finger homeodomain protein 2"/>
    <property type="match status" value="1"/>
</dbReference>
<dbReference type="Gene3D" id="1.10.10.60">
    <property type="entry name" value="Homeodomain-like"/>
    <property type="match status" value="1"/>
</dbReference>
<evidence type="ECO:0000256" key="8">
    <source>
        <dbReference type="ARBA" id="ARBA00023163"/>
    </source>
</evidence>
<evidence type="ECO:0000256" key="7">
    <source>
        <dbReference type="ARBA" id="ARBA00023155"/>
    </source>
</evidence>
<evidence type="ECO:0000256" key="1">
    <source>
        <dbReference type="ARBA" id="ARBA00004123"/>
    </source>
</evidence>
<keyword evidence="2" id="KW-0479">Metal-binding</keyword>
<dbReference type="InterPro" id="IPR009057">
    <property type="entry name" value="Homeodomain-like_sf"/>
</dbReference>
<dbReference type="GO" id="GO:0005634">
    <property type="term" value="C:nucleus"/>
    <property type="evidence" value="ECO:0007669"/>
    <property type="project" value="UniProtKB-SubCell"/>
</dbReference>
<evidence type="ECO:0000256" key="10">
    <source>
        <dbReference type="SAM" id="MobiDB-lite"/>
    </source>
</evidence>
<sequence length="199" mass="22052">MRLAWVGMPSMAVESSCPALHPPQLTPPPSNVQPVVATATSTAVTLTMALLSSAASHRHPVLALVQAPHSTTPPSPVPYSYYSTSAPHMLLALTTAYSGPLLDSSHPSMPRINNNNNNNGRKRSRTKFTKEQKEKMHAFAERLGWRMAKSEERSIKEFCYEVGVDRGVFKVWMHNNKNTFNKKDISAVGDINLRDNNNR</sequence>
<protein>
    <submittedName>
        <fullName evidence="11">Maternal effect embryo arrest 12</fullName>
    </submittedName>
</protein>
<dbReference type="PANTHER" id="PTHR31948">
    <property type="entry name" value="ZINC-FINGER HOMEODOMAIN PROTEIN 2"/>
    <property type="match status" value="1"/>
</dbReference>
<keyword evidence="7" id="KW-0371">Homeobox</keyword>
<organism evidence="11 12">
    <name type="scientific">Hibiscus syriacus</name>
    <name type="common">Rose of Sharon</name>
    <dbReference type="NCBI Taxonomy" id="106335"/>
    <lineage>
        <taxon>Eukaryota</taxon>
        <taxon>Viridiplantae</taxon>
        <taxon>Streptophyta</taxon>
        <taxon>Embryophyta</taxon>
        <taxon>Tracheophyta</taxon>
        <taxon>Spermatophyta</taxon>
        <taxon>Magnoliopsida</taxon>
        <taxon>eudicotyledons</taxon>
        <taxon>Gunneridae</taxon>
        <taxon>Pentapetalae</taxon>
        <taxon>rosids</taxon>
        <taxon>malvids</taxon>
        <taxon>Malvales</taxon>
        <taxon>Malvaceae</taxon>
        <taxon>Malvoideae</taxon>
        <taxon>Hibiscus</taxon>
    </lineage>
</organism>
<dbReference type="Proteomes" id="UP000436088">
    <property type="component" value="Unassembled WGS sequence"/>
</dbReference>
<keyword evidence="9" id="KW-0539">Nucleus</keyword>
<evidence type="ECO:0000313" key="11">
    <source>
        <dbReference type="EMBL" id="KAE8667639.1"/>
    </source>
</evidence>
<keyword evidence="12" id="KW-1185">Reference proteome</keyword>
<dbReference type="GO" id="GO:0008270">
    <property type="term" value="F:zinc ion binding"/>
    <property type="evidence" value="ECO:0007669"/>
    <property type="project" value="UniProtKB-KW"/>
</dbReference>
<dbReference type="EMBL" id="VEPZ02001568">
    <property type="protein sequence ID" value="KAE8667639.1"/>
    <property type="molecule type" value="Genomic_DNA"/>
</dbReference>
<dbReference type="GO" id="GO:0050793">
    <property type="term" value="P:regulation of developmental process"/>
    <property type="evidence" value="ECO:0007669"/>
    <property type="project" value="TreeGrafter"/>
</dbReference>
<dbReference type="NCBIfam" id="TIGR01565">
    <property type="entry name" value="homeo_ZF_HD"/>
    <property type="match status" value="1"/>
</dbReference>